<evidence type="ECO:0000256" key="2">
    <source>
        <dbReference type="ARBA" id="ARBA00022840"/>
    </source>
</evidence>
<dbReference type="Proteomes" id="UP000070175">
    <property type="component" value="Unassembled WGS sequence"/>
</dbReference>
<evidence type="ECO:0000259" key="3">
    <source>
        <dbReference type="PROSITE" id="PS50893"/>
    </source>
</evidence>
<dbReference type="Gene3D" id="3.40.50.300">
    <property type="entry name" value="P-loop containing nucleotide triphosphate hydrolases"/>
    <property type="match status" value="1"/>
</dbReference>
<keyword evidence="2 4" id="KW-0067">ATP-binding</keyword>
<dbReference type="InterPro" id="IPR003593">
    <property type="entry name" value="AAA+_ATPase"/>
</dbReference>
<dbReference type="InterPro" id="IPR010230">
    <property type="entry name" value="FeS-cluster_ATPase_SufC"/>
</dbReference>
<gene>
    <name evidence="4" type="ORF">AKJ56_00460</name>
</gene>
<comment type="caution">
    <text evidence="4">The sequence shown here is derived from an EMBL/GenBank/DDBJ whole genome shotgun (WGS) entry which is preliminary data.</text>
</comment>
<dbReference type="SMART" id="SM00382">
    <property type="entry name" value="AAA"/>
    <property type="match status" value="1"/>
</dbReference>
<dbReference type="InterPro" id="IPR027417">
    <property type="entry name" value="P-loop_NTPase"/>
</dbReference>
<accession>A0A133VQM7</accession>
<dbReference type="PROSITE" id="PS00211">
    <property type="entry name" value="ABC_TRANSPORTER_1"/>
    <property type="match status" value="1"/>
</dbReference>
<dbReference type="SUPFAM" id="SSF52540">
    <property type="entry name" value="P-loop containing nucleoside triphosphate hydrolases"/>
    <property type="match status" value="1"/>
</dbReference>
<keyword evidence="1" id="KW-0547">Nucleotide-binding</keyword>
<sequence>MNLLEVSNLNLYIEGNEILNDISFEIPENEIYAIVGPNGAGKSSLAFTIMGLDGYNDVSGEILYKGESLKELNVGERAKKGITLAWQEPARFEGLTVRKFIKSASADGNEETVRDVIEKVGMDPDQYLDRAVDTGLSGGERKKIELASILAMEPELVLLDEPDSGIDVASLDRLFEGIRLLKDKGSTVILITHSSTALRQAEYAYLMCCGSIIDKGPVGKIGEYFEEECIPCDHPNVPKEEGGIGVDESRTTLQSGSD</sequence>
<name>A0A133VQM7_9EURY</name>
<dbReference type="EMBL" id="LHYJ01000004">
    <property type="protein sequence ID" value="KXB08721.1"/>
    <property type="molecule type" value="Genomic_DNA"/>
</dbReference>
<reference evidence="4" key="1">
    <citation type="journal article" date="2016" name="Sci. Rep.">
        <title>Metabolic traits of an uncultured archaeal lineage -MSBL1- from brine pools of the Red Sea.</title>
        <authorList>
            <person name="Mwirichia R."/>
            <person name="Alam I."/>
            <person name="Rashid M."/>
            <person name="Vinu M."/>
            <person name="Ba-Alawi W."/>
            <person name="Anthony Kamau A."/>
            <person name="Kamanda Ngugi D."/>
            <person name="Goker M."/>
            <person name="Klenk H.P."/>
            <person name="Bajic V."/>
            <person name="Stingl U."/>
        </authorList>
    </citation>
    <scope>NUCLEOTIDE SEQUENCE [LARGE SCALE GENOMIC DNA]</scope>
    <source>
        <strain evidence="4">SCGC-AAA382N08</strain>
    </source>
</reference>
<dbReference type="GO" id="GO:0016887">
    <property type="term" value="F:ATP hydrolysis activity"/>
    <property type="evidence" value="ECO:0007669"/>
    <property type="project" value="InterPro"/>
</dbReference>
<dbReference type="PANTHER" id="PTHR43204">
    <property type="entry name" value="ABC TRANSPORTER I FAMILY MEMBER 6, CHLOROPLASTIC"/>
    <property type="match status" value="1"/>
</dbReference>
<dbReference type="AlphaFoldDB" id="A0A133VQM7"/>
<dbReference type="InterPro" id="IPR003439">
    <property type="entry name" value="ABC_transporter-like_ATP-bd"/>
</dbReference>
<keyword evidence="5" id="KW-1185">Reference proteome</keyword>
<dbReference type="PROSITE" id="PS50893">
    <property type="entry name" value="ABC_TRANSPORTER_2"/>
    <property type="match status" value="1"/>
</dbReference>
<proteinExistence type="predicted"/>
<evidence type="ECO:0000256" key="1">
    <source>
        <dbReference type="ARBA" id="ARBA00022741"/>
    </source>
</evidence>
<protein>
    <submittedName>
        <fullName evidence="4">ABC transporter ATP-binding protein</fullName>
    </submittedName>
</protein>
<dbReference type="PANTHER" id="PTHR43204:SF2">
    <property type="entry name" value="ABC TRANSPORTER, ATP-BINDING PROTEIN"/>
    <property type="match status" value="1"/>
</dbReference>
<dbReference type="Pfam" id="PF00005">
    <property type="entry name" value="ABC_tran"/>
    <property type="match status" value="1"/>
</dbReference>
<feature type="domain" description="ABC transporter" evidence="3">
    <location>
        <begin position="4"/>
        <end position="234"/>
    </location>
</feature>
<dbReference type="GO" id="GO:0005524">
    <property type="term" value="F:ATP binding"/>
    <property type="evidence" value="ECO:0007669"/>
    <property type="project" value="UniProtKB-KW"/>
</dbReference>
<evidence type="ECO:0000313" key="4">
    <source>
        <dbReference type="EMBL" id="KXB08721.1"/>
    </source>
</evidence>
<evidence type="ECO:0000313" key="5">
    <source>
        <dbReference type="Proteomes" id="UP000070175"/>
    </source>
</evidence>
<organism evidence="4 5">
    <name type="scientific">candidate division MSBL1 archaeon SCGC-AAA382N08</name>
    <dbReference type="NCBI Taxonomy" id="1698285"/>
    <lineage>
        <taxon>Archaea</taxon>
        <taxon>Methanobacteriati</taxon>
        <taxon>Methanobacteriota</taxon>
        <taxon>candidate division MSBL1</taxon>
    </lineage>
</organism>
<dbReference type="InterPro" id="IPR017871">
    <property type="entry name" value="ABC_transporter-like_CS"/>
</dbReference>
<dbReference type="PATRIC" id="fig|1698285.3.peg.404"/>